<dbReference type="GO" id="GO:0008911">
    <property type="term" value="F:lactaldehyde dehydrogenase (NAD+) activity"/>
    <property type="evidence" value="ECO:0007669"/>
    <property type="project" value="TreeGrafter"/>
</dbReference>
<gene>
    <name evidence="6" type="ORF">HZU44_18875</name>
</gene>
<dbReference type="SUPFAM" id="SSF53720">
    <property type="entry name" value="ALDH-like"/>
    <property type="match status" value="1"/>
</dbReference>
<dbReference type="InterPro" id="IPR016163">
    <property type="entry name" value="Ald_DH_C"/>
</dbReference>
<organism evidence="6">
    <name type="scientific">Micromonospora carbonacea</name>
    <dbReference type="NCBI Taxonomy" id="47853"/>
    <lineage>
        <taxon>Bacteria</taxon>
        <taxon>Bacillati</taxon>
        <taxon>Actinomycetota</taxon>
        <taxon>Actinomycetes</taxon>
        <taxon>Micromonosporales</taxon>
        <taxon>Micromonosporaceae</taxon>
        <taxon>Micromonospora</taxon>
    </lineage>
</organism>
<dbReference type="Gene3D" id="3.40.605.10">
    <property type="entry name" value="Aldehyde Dehydrogenase, Chain A, domain 1"/>
    <property type="match status" value="1"/>
</dbReference>
<name>A0A7D6GRZ0_9ACTN</name>
<reference evidence="6" key="1">
    <citation type="submission" date="2020-08" db="EMBL/GenBank/DDBJ databases">
        <title>A bifunctional nitrone conjugated secondary metabolite targeting the ribosome.</title>
        <authorList>
            <person name="Limbrick E.M."/>
            <person name="Graf M."/>
            <person name="Derewacz D.K."/>
            <person name="Nguyen F."/>
            <person name="Spraggins J.M."/>
            <person name="Wieland M."/>
            <person name="Ynigez-Gutierrez A.E."/>
            <person name="Reisman B.J."/>
            <person name="Zinshteyn B."/>
            <person name="McCulloch K."/>
            <person name="Iverson T.M."/>
            <person name="Green R."/>
            <person name="Wilson D.N."/>
            <person name="Bachmann B.O."/>
        </authorList>
    </citation>
    <scope>NUCLEOTIDE SEQUENCE</scope>
    <source>
        <strain evidence="6">Africana</strain>
    </source>
</reference>
<evidence type="ECO:0000256" key="1">
    <source>
        <dbReference type="ARBA" id="ARBA00009986"/>
    </source>
</evidence>
<protein>
    <submittedName>
        <fullName evidence="6">Aldehyde dehydrogenase family protein</fullName>
    </submittedName>
</protein>
<keyword evidence="2 4" id="KW-0560">Oxidoreductase</keyword>
<dbReference type="InterPro" id="IPR051020">
    <property type="entry name" value="ALDH-related_metabolic_enz"/>
</dbReference>
<comment type="similarity">
    <text evidence="1 4">Belongs to the aldehyde dehydrogenase family.</text>
</comment>
<dbReference type="EMBL" id="CP058905">
    <property type="protein sequence ID" value="QLK01531.1"/>
    <property type="molecule type" value="Genomic_DNA"/>
</dbReference>
<evidence type="ECO:0000259" key="5">
    <source>
        <dbReference type="Pfam" id="PF00171"/>
    </source>
</evidence>
<evidence type="ECO:0000256" key="2">
    <source>
        <dbReference type="ARBA" id="ARBA00023002"/>
    </source>
</evidence>
<evidence type="ECO:0000256" key="4">
    <source>
        <dbReference type="RuleBase" id="RU003345"/>
    </source>
</evidence>
<proteinExistence type="inferred from homology"/>
<dbReference type="PANTHER" id="PTHR42991:SF1">
    <property type="entry name" value="ALDEHYDE DEHYDROGENASE"/>
    <property type="match status" value="1"/>
</dbReference>
<accession>A0A7D6GRZ0</accession>
<dbReference type="InterPro" id="IPR015590">
    <property type="entry name" value="Aldehyde_DH_dom"/>
</dbReference>
<evidence type="ECO:0000256" key="3">
    <source>
        <dbReference type="PROSITE-ProRule" id="PRU10007"/>
    </source>
</evidence>
<dbReference type="Gene3D" id="3.40.309.10">
    <property type="entry name" value="Aldehyde Dehydrogenase, Chain A, domain 2"/>
    <property type="match status" value="1"/>
</dbReference>
<dbReference type="PANTHER" id="PTHR42991">
    <property type="entry name" value="ALDEHYDE DEHYDROGENASE"/>
    <property type="match status" value="1"/>
</dbReference>
<dbReference type="PROSITE" id="PS00687">
    <property type="entry name" value="ALDEHYDE_DEHYDR_GLU"/>
    <property type="match status" value="1"/>
</dbReference>
<dbReference type="AlphaFoldDB" id="A0A7D6GRZ0"/>
<dbReference type="InterPro" id="IPR016162">
    <property type="entry name" value="Ald_DH_N"/>
</dbReference>
<feature type="domain" description="Aldehyde dehydrogenase" evidence="5">
    <location>
        <begin position="11"/>
        <end position="458"/>
    </location>
</feature>
<dbReference type="InterPro" id="IPR016161">
    <property type="entry name" value="Ald_DH/histidinol_DH"/>
</dbReference>
<sequence>MMLHGRRCGDETLEVRSPWDGRVAGRVAEDDAGDVRRAVETVAGYDRGLDVAQRAEILGAAAQTVAARREELADLITAEAGICARDSRTEVDRAAANLRVAAEECRRIRGETIEITAGGTPRLALTMREPVGTVAAVTPFNRPLNQVVVKLAPALAMNNGVVLKPSEKAPLSALALAEILHGSGLPDTMLAVVTGRPGTVGPALVGHPAVDMVTFTGSVATGEAVARAAGMRKLHLELGGNDPLIVLADADLERAARLAAAGACGNAGQSCRGVKRIICADEVADAFVELLVARVERLRCGDPADPCTDVGPLISAEAAATVAGRIDASVRDGAVLRVGGGHRGAVVPPSVLDHVDPGSELVTHETFGPVAPVIRVAGPEAAVAVANSTPYGLQAGVLTRDFPAFLEIASGLRVGAVALDDGPNFDSPYIPFGGVRRSGIGREGIAYSMAEMSTVKTVVLPRAATTRRGS</sequence>
<dbReference type="InterPro" id="IPR029510">
    <property type="entry name" value="Ald_DH_CS_GLU"/>
</dbReference>
<evidence type="ECO:0000313" key="6">
    <source>
        <dbReference type="EMBL" id="QLK01531.1"/>
    </source>
</evidence>
<feature type="active site" evidence="3">
    <location>
        <position position="237"/>
    </location>
</feature>
<dbReference type="Pfam" id="PF00171">
    <property type="entry name" value="Aldedh"/>
    <property type="match status" value="1"/>
</dbReference>